<protein>
    <submittedName>
        <fullName evidence="1">12342_t:CDS:1</fullName>
    </submittedName>
</protein>
<evidence type="ECO:0000313" key="2">
    <source>
        <dbReference type="Proteomes" id="UP000789920"/>
    </source>
</evidence>
<proteinExistence type="predicted"/>
<gene>
    <name evidence="1" type="ORF">RPERSI_LOCUS5313</name>
</gene>
<keyword evidence="2" id="KW-1185">Reference proteome</keyword>
<feature type="non-terminal residue" evidence="1">
    <location>
        <position position="1"/>
    </location>
</feature>
<name>A0ACA9MGI4_9GLOM</name>
<sequence>IFSSYGACLVFVGSGNCADIALGFGEVTIVDVIVGVMIFVGFWGLLMFIAYFVT</sequence>
<evidence type="ECO:0000313" key="1">
    <source>
        <dbReference type="EMBL" id="CAG8585155.1"/>
    </source>
</evidence>
<dbReference type="EMBL" id="CAJVQC010007876">
    <property type="protein sequence ID" value="CAG8585155.1"/>
    <property type="molecule type" value="Genomic_DNA"/>
</dbReference>
<dbReference type="Proteomes" id="UP000789920">
    <property type="component" value="Unassembled WGS sequence"/>
</dbReference>
<reference evidence="1" key="1">
    <citation type="submission" date="2021-06" db="EMBL/GenBank/DDBJ databases">
        <authorList>
            <person name="Kallberg Y."/>
            <person name="Tangrot J."/>
            <person name="Rosling A."/>
        </authorList>
    </citation>
    <scope>NUCLEOTIDE SEQUENCE</scope>
    <source>
        <strain evidence="1">MA461A</strain>
    </source>
</reference>
<organism evidence="1 2">
    <name type="scientific">Racocetra persica</name>
    <dbReference type="NCBI Taxonomy" id="160502"/>
    <lineage>
        <taxon>Eukaryota</taxon>
        <taxon>Fungi</taxon>
        <taxon>Fungi incertae sedis</taxon>
        <taxon>Mucoromycota</taxon>
        <taxon>Glomeromycotina</taxon>
        <taxon>Glomeromycetes</taxon>
        <taxon>Diversisporales</taxon>
        <taxon>Gigasporaceae</taxon>
        <taxon>Racocetra</taxon>
    </lineage>
</organism>
<comment type="caution">
    <text evidence="1">The sequence shown here is derived from an EMBL/GenBank/DDBJ whole genome shotgun (WGS) entry which is preliminary data.</text>
</comment>
<accession>A0ACA9MGI4</accession>